<dbReference type="PANTHER" id="PTHR42872:SF3">
    <property type="entry name" value="PROTEIN-GLUTAMATE METHYLESTERASE_PROTEIN-GLUTAMINE GLUTAMINASE 1"/>
    <property type="match status" value="1"/>
</dbReference>
<dbReference type="GO" id="GO:0008984">
    <property type="term" value="F:protein-glutamate methylesterase activity"/>
    <property type="evidence" value="ECO:0007669"/>
    <property type="project" value="UniProtKB-UniRule"/>
</dbReference>
<dbReference type="Gene3D" id="3.40.50.2300">
    <property type="match status" value="1"/>
</dbReference>
<organism evidence="10 11">
    <name type="scientific">Ruminobacter amylophilus</name>
    <dbReference type="NCBI Taxonomy" id="867"/>
    <lineage>
        <taxon>Bacteria</taxon>
        <taxon>Pseudomonadati</taxon>
        <taxon>Pseudomonadota</taxon>
        <taxon>Gammaproteobacteria</taxon>
        <taxon>Aeromonadales</taxon>
        <taxon>Succinivibrionaceae</taxon>
        <taxon>Ruminobacter</taxon>
    </lineage>
</organism>
<feature type="active site" evidence="4 5">
    <location>
        <position position="524"/>
    </location>
</feature>
<comment type="similarity">
    <text evidence="4">Belongs to the CheB family.</text>
</comment>
<keyword evidence="11" id="KW-1185">Reference proteome</keyword>
<dbReference type="SMART" id="SM00448">
    <property type="entry name" value="REC"/>
    <property type="match status" value="1"/>
</dbReference>
<dbReference type="Pfam" id="PF01339">
    <property type="entry name" value="CheB_methylest"/>
    <property type="match status" value="1"/>
</dbReference>
<feature type="domain" description="CheB-type methylesterase" evidence="9">
    <location>
        <begin position="391"/>
        <end position="582"/>
    </location>
</feature>
<dbReference type="SUPFAM" id="SSF52172">
    <property type="entry name" value="CheY-like"/>
    <property type="match status" value="1"/>
</dbReference>
<comment type="catalytic activity">
    <reaction evidence="3 4">
        <text>[protein]-L-glutamate 5-O-methyl ester + H2O = L-glutamyl-[protein] + methanol + H(+)</text>
        <dbReference type="Rhea" id="RHEA:23236"/>
        <dbReference type="Rhea" id="RHEA-COMP:10208"/>
        <dbReference type="Rhea" id="RHEA-COMP:10311"/>
        <dbReference type="ChEBI" id="CHEBI:15377"/>
        <dbReference type="ChEBI" id="CHEBI:15378"/>
        <dbReference type="ChEBI" id="CHEBI:17790"/>
        <dbReference type="ChEBI" id="CHEBI:29973"/>
        <dbReference type="ChEBI" id="CHEBI:82795"/>
        <dbReference type="EC" id="3.1.1.61"/>
    </reaction>
</comment>
<reference evidence="10 11" key="1">
    <citation type="submission" date="2016-10" db="EMBL/GenBank/DDBJ databases">
        <authorList>
            <person name="Varghese N."/>
            <person name="Submissions S."/>
        </authorList>
    </citation>
    <scope>NUCLEOTIDE SEQUENCE [LARGE SCALE GENOMIC DNA]</scope>
    <source>
        <strain evidence="10 11">DSM 1361</strain>
    </source>
</reference>
<keyword evidence="1 4" id="KW-0145">Chemotaxis</keyword>
<keyword evidence="4" id="KW-0963">Cytoplasm</keyword>
<feature type="compositionally biased region" description="Basic and acidic residues" evidence="7">
    <location>
        <begin position="171"/>
        <end position="183"/>
    </location>
</feature>
<dbReference type="InterPro" id="IPR008248">
    <property type="entry name" value="CheB-like"/>
</dbReference>
<comment type="function">
    <text evidence="4">Involved in chemotaxis. Part of a chemotaxis signal transduction system that modulates chemotaxis in response to various stimuli. Catalyzes the demethylation of specific methylglutamate residues introduced into the chemoreceptors (methyl-accepting chemotaxis proteins or MCP) by CheR. Also mediates the irreversible deamidation of specific glutamine residues to glutamic acid.</text>
</comment>
<dbReference type="SUPFAM" id="SSF52738">
    <property type="entry name" value="Methylesterase CheB, C-terminal domain"/>
    <property type="match status" value="1"/>
</dbReference>
<dbReference type="OrthoDB" id="9793421at2"/>
<dbReference type="HAMAP" id="MF_00099">
    <property type="entry name" value="CheB_chemtxs"/>
    <property type="match status" value="1"/>
</dbReference>
<dbReference type="GO" id="GO:0005737">
    <property type="term" value="C:cytoplasm"/>
    <property type="evidence" value="ECO:0007669"/>
    <property type="project" value="UniProtKB-SubCell"/>
</dbReference>
<comment type="subcellular location">
    <subcellularLocation>
        <location evidence="4">Cytoplasm</location>
    </subcellularLocation>
</comment>
<feature type="active site" evidence="4 5">
    <location>
        <position position="427"/>
    </location>
</feature>
<dbReference type="EMBL" id="FOXF01000012">
    <property type="protein sequence ID" value="SFP28310.1"/>
    <property type="molecule type" value="Genomic_DNA"/>
</dbReference>
<dbReference type="InterPro" id="IPR011006">
    <property type="entry name" value="CheY-like_superfamily"/>
</dbReference>
<evidence type="ECO:0000256" key="2">
    <source>
        <dbReference type="ARBA" id="ARBA00022801"/>
    </source>
</evidence>
<dbReference type="AlphaFoldDB" id="A0A662ZGH7"/>
<keyword evidence="2 4" id="KW-0378">Hydrolase</keyword>
<sequence length="582" mass="63221">MSVKVLIVDDSFFFRKRLSEAIDGKKGIEVVGFASNGREAIELVEKLRPDVVTLDVEMPEVNGLDALKTIMKKDPVPVLMFSSLTASGTKATISALEYGALDFLPKNFNDLADRKTDVLEIVTNKILALSRAQHLAMIKSVSHGIASSSKSVKFGSDAGLLSDSPSASGKYRADVSKHNDSVPRSRTTVAGTRNSVYGDTEKAHSVTGSVRDDGRTVVTRKPYSNDFKTLTKQITRNINDLSENISLRKKVSADRDLYDKETKNVAGDVGQRENRAVSDMKWRDVSSQVIDKDIRQQESFKKSQSDFHNFQRSFNEDGKTKGQAHVSSFTSKIAPSFSDAKKAVVSSGGSGESSGDEISSIIGVNDDQPFVSQRIFDDGKKSGENGSKSEEYSIVVIGASTGGPAALFEMIGKFPADFPVPILIVQHMPQNFTKAFAERLNKMSKIKVCEAHDNQELVAGCVFVAPGGMQTLVAKNNNGKHILMIKKSPSELYYRPCIDVTLGSVAKCYSNRVLSVVMTGMGADGTRGSGILRSVGASVWAQSENSCVIYGMPKSVIEAGYADRIVELDDMSREIIEEVCGR</sequence>
<dbReference type="RefSeq" id="WP_093141446.1">
    <property type="nucleotide sequence ID" value="NZ_FOXF01000012.1"/>
</dbReference>
<evidence type="ECO:0000256" key="4">
    <source>
        <dbReference type="HAMAP-Rule" id="MF_00099"/>
    </source>
</evidence>
<feature type="active site" evidence="4 5">
    <location>
        <position position="400"/>
    </location>
</feature>
<evidence type="ECO:0000313" key="10">
    <source>
        <dbReference type="EMBL" id="SFP28310.1"/>
    </source>
</evidence>
<comment type="domain">
    <text evidence="4">Contains a C-terminal catalytic domain, and an N-terminal region which modulates catalytic activity.</text>
</comment>
<dbReference type="Proteomes" id="UP000243745">
    <property type="component" value="Unassembled WGS sequence"/>
</dbReference>
<dbReference type="CDD" id="cd17541">
    <property type="entry name" value="REC_CheB-like"/>
    <property type="match status" value="1"/>
</dbReference>
<evidence type="ECO:0000256" key="1">
    <source>
        <dbReference type="ARBA" id="ARBA00022500"/>
    </source>
</evidence>
<protein>
    <recommendedName>
        <fullName evidence="4">Protein-glutamate methylesterase/protein-glutamine glutaminase</fullName>
        <ecNumber evidence="4">3.1.1.61</ecNumber>
        <ecNumber evidence="4">3.5.1.44</ecNumber>
    </recommendedName>
</protein>
<dbReference type="CDD" id="cd16432">
    <property type="entry name" value="CheB_Rec"/>
    <property type="match status" value="1"/>
</dbReference>
<evidence type="ECO:0000256" key="3">
    <source>
        <dbReference type="ARBA" id="ARBA00048267"/>
    </source>
</evidence>
<evidence type="ECO:0000259" key="8">
    <source>
        <dbReference type="PROSITE" id="PS50110"/>
    </source>
</evidence>
<feature type="region of interest" description="Disordered" evidence="7">
    <location>
        <begin position="166"/>
        <end position="190"/>
    </location>
</feature>
<dbReference type="GO" id="GO:0000156">
    <property type="term" value="F:phosphorelay response regulator activity"/>
    <property type="evidence" value="ECO:0007669"/>
    <property type="project" value="InterPro"/>
</dbReference>
<comment type="PTM">
    <text evidence="4">Phosphorylated by CheA. Phosphorylation of the N-terminal regulatory domain activates the methylesterase activity.</text>
</comment>
<dbReference type="PANTHER" id="PTHR42872">
    <property type="entry name" value="PROTEIN-GLUTAMATE METHYLESTERASE/PROTEIN-GLUTAMINE GLUTAMINASE"/>
    <property type="match status" value="1"/>
</dbReference>
<name>A0A662ZGH7_9GAMM</name>
<dbReference type="Gene3D" id="3.40.50.180">
    <property type="entry name" value="Methylesterase CheB, C-terminal domain"/>
    <property type="match status" value="1"/>
</dbReference>
<dbReference type="InterPro" id="IPR000673">
    <property type="entry name" value="Sig_transdc_resp-reg_Me-estase"/>
</dbReference>
<keyword evidence="4 6" id="KW-0597">Phosphoprotein</keyword>
<dbReference type="EC" id="3.1.1.61" evidence="4"/>
<feature type="modified residue" description="4-aspartylphosphate" evidence="4 6">
    <location>
        <position position="55"/>
    </location>
</feature>
<dbReference type="EC" id="3.5.1.44" evidence="4"/>
<dbReference type="InterPro" id="IPR035909">
    <property type="entry name" value="CheB_C"/>
</dbReference>
<dbReference type="InterPro" id="IPR001789">
    <property type="entry name" value="Sig_transdc_resp-reg_receiver"/>
</dbReference>
<feature type="domain" description="Response regulatory" evidence="8">
    <location>
        <begin position="4"/>
        <end position="121"/>
    </location>
</feature>
<dbReference type="PROSITE" id="PS50122">
    <property type="entry name" value="CHEB"/>
    <property type="match status" value="1"/>
</dbReference>
<proteinExistence type="inferred from homology"/>
<evidence type="ECO:0000256" key="7">
    <source>
        <dbReference type="SAM" id="MobiDB-lite"/>
    </source>
</evidence>
<dbReference type="GO" id="GO:0006935">
    <property type="term" value="P:chemotaxis"/>
    <property type="evidence" value="ECO:0007669"/>
    <property type="project" value="UniProtKB-UniRule"/>
</dbReference>
<evidence type="ECO:0000256" key="5">
    <source>
        <dbReference type="PROSITE-ProRule" id="PRU00050"/>
    </source>
</evidence>
<evidence type="ECO:0000313" key="11">
    <source>
        <dbReference type="Proteomes" id="UP000243745"/>
    </source>
</evidence>
<dbReference type="PROSITE" id="PS50110">
    <property type="entry name" value="RESPONSE_REGULATORY"/>
    <property type="match status" value="1"/>
</dbReference>
<evidence type="ECO:0000259" key="9">
    <source>
        <dbReference type="PROSITE" id="PS50122"/>
    </source>
</evidence>
<evidence type="ECO:0000256" key="6">
    <source>
        <dbReference type="PROSITE-ProRule" id="PRU00169"/>
    </source>
</evidence>
<dbReference type="Pfam" id="PF00072">
    <property type="entry name" value="Response_reg"/>
    <property type="match status" value="1"/>
</dbReference>
<accession>A0A662ZGH7</accession>
<dbReference type="GO" id="GO:0050568">
    <property type="term" value="F:protein-glutamine glutaminase activity"/>
    <property type="evidence" value="ECO:0007669"/>
    <property type="project" value="UniProtKB-UniRule"/>
</dbReference>
<comment type="catalytic activity">
    <reaction evidence="4">
        <text>L-glutaminyl-[protein] + H2O = L-glutamyl-[protein] + NH4(+)</text>
        <dbReference type="Rhea" id="RHEA:16441"/>
        <dbReference type="Rhea" id="RHEA-COMP:10207"/>
        <dbReference type="Rhea" id="RHEA-COMP:10208"/>
        <dbReference type="ChEBI" id="CHEBI:15377"/>
        <dbReference type="ChEBI" id="CHEBI:28938"/>
        <dbReference type="ChEBI" id="CHEBI:29973"/>
        <dbReference type="ChEBI" id="CHEBI:30011"/>
        <dbReference type="EC" id="3.5.1.44"/>
    </reaction>
</comment>
<gene>
    <name evidence="4" type="primary">cheB</name>
    <name evidence="10" type="ORF">SAMN02910344_00967</name>
</gene>